<comment type="caution">
    <text evidence="1">The sequence shown here is derived from an EMBL/GenBank/DDBJ whole genome shotgun (WGS) entry which is preliminary data.</text>
</comment>
<dbReference type="Proteomes" id="UP001148932">
    <property type="component" value="Unassembled WGS sequence"/>
</dbReference>
<name>A0ABT5S2E8_9BURK</name>
<dbReference type="RefSeq" id="WP_274113872.1">
    <property type="nucleotide sequence ID" value="NZ_JAPCKI010000019.1"/>
</dbReference>
<gene>
    <name evidence="1" type="ORF">OIN59_22015</name>
</gene>
<reference evidence="1" key="1">
    <citation type="submission" date="2022-10" db="EMBL/GenBank/DDBJ databases">
        <title>Description of microaerobic benzene degrading bacteria.</title>
        <authorList>
            <person name="Bedics A."/>
            <person name="Tancsics A."/>
            <person name="Banerjee S."/>
        </authorList>
    </citation>
    <scope>NUCLEOTIDE SEQUENCE</scope>
    <source>
        <strain evidence="1">D2M1</strain>
    </source>
</reference>
<evidence type="ECO:0000313" key="1">
    <source>
        <dbReference type="EMBL" id="MDD2180122.1"/>
    </source>
</evidence>
<dbReference type="EMBL" id="JAPCKI010000019">
    <property type="protein sequence ID" value="MDD2180122.1"/>
    <property type="molecule type" value="Genomic_DNA"/>
</dbReference>
<organism evidence="1 2">
    <name type="scientific">Acidovorax benzenivorans</name>
    <dbReference type="NCBI Taxonomy" id="2987520"/>
    <lineage>
        <taxon>Bacteria</taxon>
        <taxon>Pseudomonadati</taxon>
        <taxon>Pseudomonadota</taxon>
        <taxon>Betaproteobacteria</taxon>
        <taxon>Burkholderiales</taxon>
        <taxon>Comamonadaceae</taxon>
        <taxon>Acidovorax</taxon>
    </lineage>
</organism>
<keyword evidence="2" id="KW-1185">Reference proteome</keyword>
<sequence length="164" mass="17970">MKTKSATLGGTPADVAVQTATRGDRKNMLLTDIAVEHTLVSKKDGVRQTFLLHPFTDTQRDSLGKFELVRDVSQPGLKDVKRSTFVSFHQLVELYAKGLLAEFGFSVRMCPGKGTYPAKLPAKKILPTSIKPGSSFDLAVQKVDISKPATRELKTALLRTNVQI</sequence>
<accession>A0ABT5S2E8</accession>
<evidence type="ECO:0000313" key="2">
    <source>
        <dbReference type="Proteomes" id="UP001148932"/>
    </source>
</evidence>
<proteinExistence type="predicted"/>
<protein>
    <submittedName>
        <fullName evidence="1">Uncharacterized protein</fullName>
    </submittedName>
</protein>